<evidence type="ECO:0000256" key="3">
    <source>
        <dbReference type="ARBA" id="ARBA00023125"/>
    </source>
</evidence>
<keyword evidence="2" id="KW-0217">Developmental protein</keyword>
<dbReference type="PANTHER" id="PTHR45793">
    <property type="entry name" value="HOMEOBOX PROTEIN"/>
    <property type="match status" value="1"/>
</dbReference>
<dbReference type="SMART" id="SM00389">
    <property type="entry name" value="HOX"/>
    <property type="match status" value="1"/>
</dbReference>
<keyword evidence="3 6" id="KW-0238">DNA-binding</keyword>
<dbReference type="AlphaFoldDB" id="A0A7R9F279"/>
<gene>
    <name evidence="9" type="ORF">TBIB3V08_LOCUS6875</name>
</gene>
<keyword evidence="4 6" id="KW-0371">Homeobox</keyword>
<dbReference type="PANTHER" id="PTHR45793:SF5">
    <property type="entry name" value="HOMEOTIC PROTEIN OCELLILESS"/>
    <property type="match status" value="1"/>
</dbReference>
<accession>A0A7R9F279</accession>
<feature type="DNA-binding region" description="Homeobox" evidence="6">
    <location>
        <begin position="84"/>
        <end position="130"/>
    </location>
</feature>
<evidence type="ECO:0000256" key="6">
    <source>
        <dbReference type="PROSITE-ProRule" id="PRU00108"/>
    </source>
</evidence>
<dbReference type="Gene3D" id="1.10.10.60">
    <property type="entry name" value="Homeodomain-like"/>
    <property type="match status" value="1"/>
</dbReference>
<dbReference type="SUPFAM" id="SSF46689">
    <property type="entry name" value="Homeodomain-like"/>
    <property type="match status" value="1"/>
</dbReference>
<sequence>MAVTVCGTPNLSPAFAKGSTSQKLYYLAPSGGALNVYCRPIAGRKPSELKKSYKIYSSPVASLVLTDSSQLTSDTQHLGNPRKQRRERTTFTRAQLDILESLFGKTRYPDIFMREEVALKINLPESRVQPLDCHLHEVVLKINLTESRVQVQTTLLMDGAVTKNSPLASFLLIAGT</sequence>
<comment type="subcellular location">
    <subcellularLocation>
        <location evidence="1 6 7">Nucleus</location>
    </subcellularLocation>
</comment>
<dbReference type="PROSITE" id="PS50071">
    <property type="entry name" value="HOMEOBOX_2"/>
    <property type="match status" value="1"/>
</dbReference>
<keyword evidence="5 6" id="KW-0539">Nucleus</keyword>
<dbReference type="GO" id="GO:0005634">
    <property type="term" value="C:nucleus"/>
    <property type="evidence" value="ECO:0007669"/>
    <property type="project" value="UniProtKB-SubCell"/>
</dbReference>
<evidence type="ECO:0000256" key="4">
    <source>
        <dbReference type="ARBA" id="ARBA00023155"/>
    </source>
</evidence>
<evidence type="ECO:0000259" key="8">
    <source>
        <dbReference type="PROSITE" id="PS50071"/>
    </source>
</evidence>
<name>A0A7R9F279_9NEOP</name>
<protein>
    <recommendedName>
        <fullName evidence="8">Homeobox domain-containing protein</fullName>
    </recommendedName>
</protein>
<dbReference type="GO" id="GO:0000978">
    <property type="term" value="F:RNA polymerase II cis-regulatory region sequence-specific DNA binding"/>
    <property type="evidence" value="ECO:0007669"/>
    <property type="project" value="TreeGrafter"/>
</dbReference>
<evidence type="ECO:0000256" key="1">
    <source>
        <dbReference type="ARBA" id="ARBA00004123"/>
    </source>
</evidence>
<evidence type="ECO:0000313" key="9">
    <source>
        <dbReference type="EMBL" id="CAD7444499.1"/>
    </source>
</evidence>
<evidence type="ECO:0000256" key="7">
    <source>
        <dbReference type="RuleBase" id="RU000682"/>
    </source>
</evidence>
<dbReference type="CDD" id="cd00086">
    <property type="entry name" value="homeodomain"/>
    <property type="match status" value="1"/>
</dbReference>
<evidence type="ECO:0000256" key="2">
    <source>
        <dbReference type="ARBA" id="ARBA00022473"/>
    </source>
</evidence>
<dbReference type="InterPro" id="IPR001356">
    <property type="entry name" value="HD"/>
</dbReference>
<evidence type="ECO:0000256" key="5">
    <source>
        <dbReference type="ARBA" id="ARBA00023242"/>
    </source>
</evidence>
<dbReference type="EMBL" id="OD566704">
    <property type="protein sequence ID" value="CAD7444499.1"/>
    <property type="molecule type" value="Genomic_DNA"/>
</dbReference>
<dbReference type="Pfam" id="PF00046">
    <property type="entry name" value="Homeodomain"/>
    <property type="match status" value="1"/>
</dbReference>
<reference evidence="9" key="1">
    <citation type="submission" date="2020-11" db="EMBL/GenBank/DDBJ databases">
        <authorList>
            <person name="Tran Van P."/>
        </authorList>
    </citation>
    <scope>NUCLEOTIDE SEQUENCE</scope>
</reference>
<organism evidence="9">
    <name type="scientific">Timema bartmani</name>
    <dbReference type="NCBI Taxonomy" id="61472"/>
    <lineage>
        <taxon>Eukaryota</taxon>
        <taxon>Metazoa</taxon>
        <taxon>Ecdysozoa</taxon>
        <taxon>Arthropoda</taxon>
        <taxon>Hexapoda</taxon>
        <taxon>Insecta</taxon>
        <taxon>Pterygota</taxon>
        <taxon>Neoptera</taxon>
        <taxon>Polyneoptera</taxon>
        <taxon>Phasmatodea</taxon>
        <taxon>Timematodea</taxon>
        <taxon>Timematoidea</taxon>
        <taxon>Timematidae</taxon>
        <taxon>Timema</taxon>
    </lineage>
</organism>
<dbReference type="InterPro" id="IPR009057">
    <property type="entry name" value="Homeodomain-like_sf"/>
</dbReference>
<proteinExistence type="predicted"/>
<dbReference type="GO" id="GO:0000981">
    <property type="term" value="F:DNA-binding transcription factor activity, RNA polymerase II-specific"/>
    <property type="evidence" value="ECO:0007669"/>
    <property type="project" value="TreeGrafter"/>
</dbReference>
<feature type="domain" description="Homeobox" evidence="8">
    <location>
        <begin position="82"/>
        <end position="129"/>
    </location>
</feature>